<dbReference type="InterPro" id="IPR000477">
    <property type="entry name" value="RT_dom"/>
</dbReference>
<comment type="caution">
    <text evidence="2">The sequence shown here is derived from an EMBL/GenBank/DDBJ whole genome shotgun (WGS) entry which is preliminary data.</text>
</comment>
<keyword evidence="3" id="KW-1185">Reference proteome</keyword>
<accession>A0A8K0GF18</accession>
<evidence type="ECO:0000259" key="1">
    <source>
        <dbReference type="Pfam" id="PF00078"/>
    </source>
</evidence>
<evidence type="ECO:0000313" key="2">
    <source>
        <dbReference type="EMBL" id="KAF2902265.1"/>
    </source>
</evidence>
<dbReference type="EMBL" id="VTPC01001351">
    <property type="protein sequence ID" value="KAF2902265.1"/>
    <property type="molecule type" value="Genomic_DNA"/>
</dbReference>
<dbReference type="Pfam" id="PF00078">
    <property type="entry name" value="RVT_1"/>
    <property type="match status" value="1"/>
</dbReference>
<evidence type="ECO:0000313" key="3">
    <source>
        <dbReference type="Proteomes" id="UP000801492"/>
    </source>
</evidence>
<feature type="non-terminal residue" evidence="2">
    <location>
        <position position="1"/>
    </location>
</feature>
<reference evidence="2" key="1">
    <citation type="submission" date="2019-08" db="EMBL/GenBank/DDBJ databases">
        <title>The genome of the North American firefly Photinus pyralis.</title>
        <authorList>
            <consortium name="Photinus pyralis genome working group"/>
            <person name="Fallon T.R."/>
            <person name="Sander Lower S.E."/>
            <person name="Weng J.-K."/>
        </authorList>
    </citation>
    <scope>NUCLEOTIDE SEQUENCE</scope>
    <source>
        <strain evidence="2">TRF0915ILg1</strain>
        <tissue evidence="2">Whole body</tissue>
    </source>
</reference>
<dbReference type="OrthoDB" id="6749693at2759"/>
<gene>
    <name evidence="2" type="ORF">ILUMI_03921</name>
</gene>
<name>A0A8K0GF18_IGNLU</name>
<organism evidence="2 3">
    <name type="scientific">Ignelater luminosus</name>
    <name type="common">Cucubano</name>
    <name type="synonym">Pyrophorus luminosus</name>
    <dbReference type="NCBI Taxonomy" id="2038154"/>
    <lineage>
        <taxon>Eukaryota</taxon>
        <taxon>Metazoa</taxon>
        <taxon>Ecdysozoa</taxon>
        <taxon>Arthropoda</taxon>
        <taxon>Hexapoda</taxon>
        <taxon>Insecta</taxon>
        <taxon>Pterygota</taxon>
        <taxon>Neoptera</taxon>
        <taxon>Endopterygota</taxon>
        <taxon>Coleoptera</taxon>
        <taxon>Polyphaga</taxon>
        <taxon>Elateriformia</taxon>
        <taxon>Elateroidea</taxon>
        <taxon>Elateridae</taxon>
        <taxon>Agrypninae</taxon>
        <taxon>Pyrophorini</taxon>
        <taxon>Ignelater</taxon>
    </lineage>
</organism>
<dbReference type="Proteomes" id="UP000801492">
    <property type="component" value="Unassembled WGS sequence"/>
</dbReference>
<proteinExistence type="predicted"/>
<protein>
    <recommendedName>
        <fullName evidence="1">Reverse transcriptase domain-containing protein</fullName>
    </recommendedName>
</protein>
<sequence length="71" mass="8151">LYCDIALYVLFIDFKQAFDKVNRRKLIQEMETIGVPGKMTMKGSMATVRTEEEITERFSINSGVRQGDPPH</sequence>
<dbReference type="AlphaFoldDB" id="A0A8K0GF18"/>
<feature type="domain" description="Reverse transcriptase" evidence="1">
    <location>
        <begin position="8"/>
        <end position="68"/>
    </location>
</feature>